<evidence type="ECO:0000313" key="5">
    <source>
        <dbReference type="Proteomes" id="UP000654075"/>
    </source>
</evidence>
<dbReference type="OMA" id="EIRNSHP"/>
<dbReference type="Proteomes" id="UP000654075">
    <property type="component" value="Unassembled WGS sequence"/>
</dbReference>
<dbReference type="InterPro" id="IPR035892">
    <property type="entry name" value="C2_domain_sf"/>
</dbReference>
<dbReference type="Gene3D" id="2.60.40.150">
    <property type="entry name" value="C2 domain"/>
    <property type="match status" value="2"/>
</dbReference>
<evidence type="ECO:0000256" key="2">
    <source>
        <dbReference type="ARBA" id="ARBA00022837"/>
    </source>
</evidence>
<name>A0A813H305_POLGL</name>
<dbReference type="Pfam" id="PF00168">
    <property type="entry name" value="C2"/>
    <property type="match status" value="2"/>
</dbReference>
<keyword evidence="2" id="KW-0106">Calcium</keyword>
<protein>
    <recommendedName>
        <fullName evidence="3">C2 domain-containing protein</fullName>
    </recommendedName>
</protein>
<dbReference type="GO" id="GO:0005509">
    <property type="term" value="F:calcium ion binding"/>
    <property type="evidence" value="ECO:0007669"/>
    <property type="project" value="TreeGrafter"/>
</dbReference>
<dbReference type="InterPro" id="IPR000008">
    <property type="entry name" value="C2_dom"/>
</dbReference>
<evidence type="ECO:0000313" key="4">
    <source>
        <dbReference type="EMBL" id="CAE8632046.1"/>
    </source>
</evidence>
<keyword evidence="1" id="KW-0479">Metal-binding</keyword>
<dbReference type="GO" id="GO:0016020">
    <property type="term" value="C:membrane"/>
    <property type="evidence" value="ECO:0007669"/>
    <property type="project" value="TreeGrafter"/>
</dbReference>
<dbReference type="AlphaFoldDB" id="A0A813H305"/>
<dbReference type="PANTHER" id="PTHR45911:SF4">
    <property type="entry name" value="MULTIPLE C2 AND TRANSMEMBRANE DOMAIN-CONTAINING PROTEIN"/>
    <property type="match status" value="1"/>
</dbReference>
<accession>A0A813H305</accession>
<dbReference type="SUPFAM" id="SSF49562">
    <property type="entry name" value="C2 domain (Calcium/lipid-binding domain, CaLB)"/>
    <property type="match status" value="2"/>
</dbReference>
<reference evidence="4" key="1">
    <citation type="submission" date="2021-02" db="EMBL/GenBank/DDBJ databases">
        <authorList>
            <person name="Dougan E. K."/>
            <person name="Rhodes N."/>
            <person name="Thang M."/>
            <person name="Chan C."/>
        </authorList>
    </citation>
    <scope>NUCLEOTIDE SEQUENCE</scope>
</reference>
<feature type="domain" description="C2" evidence="3">
    <location>
        <begin position="201"/>
        <end position="320"/>
    </location>
</feature>
<dbReference type="CDD" id="cd00030">
    <property type="entry name" value="C2"/>
    <property type="match status" value="2"/>
</dbReference>
<dbReference type="EMBL" id="CAJNNV010030298">
    <property type="protein sequence ID" value="CAE8632046.1"/>
    <property type="molecule type" value="Genomic_DNA"/>
</dbReference>
<sequence length="648" mass="72640">MSRLDRQSKGRWLFGSENLNAAWPPTDGARSFFLLSGKVVLFPESNGGGPRTEVHRGAIFGETQFRLGDETMQDIVAAAGHCEEPCIVGILSTDVLEAAYADRAFGNRRIAQLVRHVPSFTRITLPDPGPDAPKQDITKMTAMQRSHLFEEKQTGAVKHALADLAQVSTALHLHPGAELLSDVSELLEDSVLTVSKGAIEIRADVTLIERLDSLPPKKVRMRIFIEKAEKLAGDSIFDKLDPYCIVKLGDFKRFQTPVQWNVGVNPKFDYNGVLTFGNEEHIEFTVMDHDKFSADDLCGTCSMAVSELYDGYHGSVRLTRPRKGILKDGENLEEYAGSLFIQVRYDYEKVSALTRTAKERKWPDQALFTLRESESWGFEQIMMGPVFKKTLEGASANLQFQLRLDNFHVIGATSKGTNDMITLWKASKERFIEFVRKSQRERQFLQACRGTSLDKQSVIRTLIKRLIGKWEAEEQAALMRRGLFDAPVLEEAIDPSRFRVAYRGVKAHITVRNALNLSGGGWFDKLDPYAILRFRGSKQEFRSSVLQDAGNDPVWNCEGVLVYGGEVTLEISVWDYDKYSADDMLATGVIQVEQFTNGFEGMVPLSVPGDKKKSNMKQSMIIIGIMWDKPRDPNATLTSTMGGMRALQ</sequence>
<keyword evidence="5" id="KW-1185">Reference proteome</keyword>
<proteinExistence type="predicted"/>
<evidence type="ECO:0000256" key="1">
    <source>
        <dbReference type="ARBA" id="ARBA00022723"/>
    </source>
</evidence>
<dbReference type="SMART" id="SM00239">
    <property type="entry name" value="C2"/>
    <property type="match status" value="2"/>
</dbReference>
<feature type="domain" description="C2" evidence="3">
    <location>
        <begin position="487"/>
        <end position="607"/>
    </location>
</feature>
<organism evidence="4 5">
    <name type="scientific">Polarella glacialis</name>
    <name type="common">Dinoflagellate</name>
    <dbReference type="NCBI Taxonomy" id="89957"/>
    <lineage>
        <taxon>Eukaryota</taxon>
        <taxon>Sar</taxon>
        <taxon>Alveolata</taxon>
        <taxon>Dinophyceae</taxon>
        <taxon>Suessiales</taxon>
        <taxon>Suessiaceae</taxon>
        <taxon>Polarella</taxon>
    </lineage>
</organism>
<dbReference type="PROSITE" id="PS50004">
    <property type="entry name" value="C2"/>
    <property type="match status" value="2"/>
</dbReference>
<comment type="caution">
    <text evidence="4">The sequence shown here is derived from an EMBL/GenBank/DDBJ whole genome shotgun (WGS) entry which is preliminary data.</text>
</comment>
<dbReference type="PANTHER" id="PTHR45911">
    <property type="entry name" value="C2 DOMAIN-CONTAINING PROTEIN"/>
    <property type="match status" value="1"/>
</dbReference>
<gene>
    <name evidence="4" type="ORF">PGLA1383_LOCUS48045</name>
</gene>
<evidence type="ECO:0000259" key="3">
    <source>
        <dbReference type="PROSITE" id="PS50004"/>
    </source>
</evidence>
<dbReference type="OrthoDB" id="419768at2759"/>